<dbReference type="Pfam" id="PF21448">
    <property type="entry name" value="DNMK"/>
    <property type="match status" value="1"/>
</dbReference>
<reference evidence="1 2" key="1">
    <citation type="submission" date="2019-07" db="EMBL/GenBank/DDBJ databases">
        <authorList>
            <person name="Abdullah A."/>
            <person name="Lima G.C."/>
            <person name="Cuneo C.K."/>
            <person name="Ennest D.C."/>
            <person name="Fritz K.J."/>
            <person name="Johnson B.T."/>
            <person name="Larson S.M."/>
            <person name="Lemunyete M.N."/>
            <person name="Murray M.B."/>
            <person name="Osmond D.E."/>
            <person name="Patras K.A."/>
            <person name="Ransibrahmanakul S."/>
            <person name="Simpson K.A."/>
            <person name="Thull B.S."/>
            <person name="Wetzel S."/>
            <person name="Bonilla J.A."/>
            <person name="Klyczek K."/>
            <person name="Garlena R.A."/>
            <person name="Russell D.A."/>
            <person name="Pope W.H."/>
            <person name="Jacobs-Sera D."/>
            <person name="Hatfull G.F."/>
        </authorList>
    </citation>
    <scope>NUCLEOTIDE SEQUENCE [LARGE SCALE GENOMIC DNA]</scope>
</reference>
<keyword evidence="1" id="KW-0808">Transferase</keyword>
<dbReference type="KEGG" id="vg:77936474"/>
<name>A0A5B8WLX2_9CAUD</name>
<evidence type="ECO:0000313" key="1">
    <source>
        <dbReference type="EMBL" id="QED11602.1"/>
    </source>
</evidence>
<dbReference type="GO" id="GO:0016301">
    <property type="term" value="F:kinase activity"/>
    <property type="evidence" value="ECO:0007669"/>
    <property type="project" value="UniProtKB-KW"/>
</dbReference>
<dbReference type="GeneID" id="77936474"/>
<dbReference type="SUPFAM" id="SSF52540">
    <property type="entry name" value="P-loop containing nucleoside triphosphate hydrolases"/>
    <property type="match status" value="1"/>
</dbReference>
<proteinExistence type="predicted"/>
<organism evidence="1 2">
    <name type="scientific">Arthrobacter phage Qui</name>
    <dbReference type="NCBI Taxonomy" id="2603260"/>
    <lineage>
        <taxon>Viruses</taxon>
        <taxon>Duplodnaviria</taxon>
        <taxon>Heunggongvirae</taxon>
        <taxon>Uroviricota</taxon>
        <taxon>Caudoviricetes</taxon>
        <taxon>Quivirus</taxon>
        <taxon>Quivirus qui</taxon>
    </lineage>
</organism>
<dbReference type="Proteomes" id="UP000321915">
    <property type="component" value="Segment"/>
</dbReference>
<dbReference type="EMBL" id="MN183282">
    <property type="protein sequence ID" value="QED11602.1"/>
    <property type="molecule type" value="Genomic_DNA"/>
</dbReference>
<evidence type="ECO:0000313" key="2">
    <source>
        <dbReference type="Proteomes" id="UP000321915"/>
    </source>
</evidence>
<sequence length="207" mass="23080">MTVVGLTGLAGAGKSTVAKYLVETYEYNLVSFAGPLKKMMRTLDPYIGLERVRWWQFWKQPKMLRLSDLLAVMSEGEIKTSQYGAEYRRLLQSLGTDCIRAVDPDFWVNAALAQVTDPDKKFVFDDVRFPNEAAAIKEINWNGLWNVDRPGIKAGEHISEKYAGQLGESVIIDNQDLMETYATLDYLATVSSSGKTILATGANISVE</sequence>
<protein>
    <submittedName>
        <fullName evidence="1">Deoxynucleoside monophosphate kinase</fullName>
    </submittedName>
</protein>
<accession>A0A5B8WLX2</accession>
<keyword evidence="2" id="KW-1185">Reference proteome</keyword>
<dbReference type="RefSeq" id="YP_010660478.1">
    <property type="nucleotide sequence ID" value="NC_070877.1"/>
</dbReference>
<gene>
    <name evidence="1" type="primary">112</name>
    <name evidence="1" type="ORF">SEA_QUI_112</name>
</gene>
<dbReference type="InterPro" id="IPR027417">
    <property type="entry name" value="P-loop_NTPase"/>
</dbReference>
<dbReference type="Gene3D" id="3.40.50.300">
    <property type="entry name" value="P-loop containing nucleotide triphosphate hydrolases"/>
    <property type="match status" value="2"/>
</dbReference>
<dbReference type="InterPro" id="IPR048444">
    <property type="entry name" value="DNMK"/>
</dbReference>
<keyword evidence="1" id="KW-0418">Kinase</keyword>